<dbReference type="NCBIfam" id="NF045517">
    <property type="entry name" value="halo_surf_dom"/>
    <property type="match status" value="1"/>
</dbReference>
<feature type="transmembrane region" description="Helical" evidence="2">
    <location>
        <begin position="324"/>
        <end position="348"/>
    </location>
</feature>
<dbReference type="OrthoDB" id="293592at2157"/>
<organism evidence="4 5">
    <name type="scientific">Halogeometricum rufum</name>
    <dbReference type="NCBI Taxonomy" id="553469"/>
    <lineage>
        <taxon>Archaea</taxon>
        <taxon>Methanobacteriati</taxon>
        <taxon>Methanobacteriota</taxon>
        <taxon>Stenosarchaea group</taxon>
        <taxon>Halobacteria</taxon>
        <taxon>Halobacteriales</taxon>
        <taxon>Haloferacaceae</taxon>
        <taxon>Halogeometricum</taxon>
    </lineage>
</organism>
<keyword evidence="2" id="KW-1133">Transmembrane helix</keyword>
<keyword evidence="5" id="KW-1185">Reference proteome</keyword>
<evidence type="ECO:0000256" key="1">
    <source>
        <dbReference type="SAM" id="MobiDB-lite"/>
    </source>
</evidence>
<proteinExistence type="predicted"/>
<evidence type="ECO:0000256" key="2">
    <source>
        <dbReference type="SAM" id="Phobius"/>
    </source>
</evidence>
<feature type="region of interest" description="Disordered" evidence="1">
    <location>
        <begin position="272"/>
        <end position="315"/>
    </location>
</feature>
<protein>
    <recommendedName>
        <fullName evidence="3">DUF7827 domain-containing protein</fullName>
    </recommendedName>
</protein>
<dbReference type="RefSeq" id="WP_089808402.1">
    <property type="nucleotide sequence ID" value="NZ_FOYT01000002.1"/>
</dbReference>
<feature type="compositionally biased region" description="Low complexity" evidence="1">
    <location>
        <begin position="272"/>
        <end position="300"/>
    </location>
</feature>
<reference evidence="5" key="1">
    <citation type="submission" date="2016-10" db="EMBL/GenBank/DDBJ databases">
        <authorList>
            <person name="Varghese N."/>
            <person name="Submissions S."/>
        </authorList>
    </citation>
    <scope>NUCLEOTIDE SEQUENCE [LARGE SCALE GENOMIC DNA]</scope>
    <source>
        <strain evidence="5">CGMCC 1.7736</strain>
    </source>
</reference>
<keyword evidence="2" id="KW-0812">Transmembrane</keyword>
<dbReference type="InterPro" id="IPR057149">
    <property type="entry name" value="DUF7827"/>
</dbReference>
<dbReference type="EMBL" id="FOYT01000002">
    <property type="protein sequence ID" value="SFR59806.1"/>
    <property type="molecule type" value="Genomic_DNA"/>
</dbReference>
<evidence type="ECO:0000313" key="5">
    <source>
        <dbReference type="Proteomes" id="UP000198531"/>
    </source>
</evidence>
<feature type="domain" description="DUF7827" evidence="3">
    <location>
        <begin position="162"/>
        <end position="249"/>
    </location>
</feature>
<dbReference type="Proteomes" id="UP000198531">
    <property type="component" value="Unassembled WGS sequence"/>
</dbReference>
<evidence type="ECO:0000259" key="3">
    <source>
        <dbReference type="Pfam" id="PF25162"/>
    </source>
</evidence>
<dbReference type="AlphaFoldDB" id="A0A1I6HZA8"/>
<name>A0A1I6HZA8_9EURY</name>
<keyword evidence="2" id="KW-0472">Membrane</keyword>
<evidence type="ECO:0000313" key="4">
    <source>
        <dbReference type="EMBL" id="SFR59806.1"/>
    </source>
</evidence>
<gene>
    <name evidence="4" type="ORF">SAMN04487947_2681</name>
</gene>
<sequence>MSLRVALLVCVLGAALAPAGAAAVEDTATFVHEGDALTVHPRAGQAVTGETTLPAGSVLSVRMRSTGDTQPQFLRTAETTVTEYGTFEVRFDMSDGPTNGTFALSAYHDGERLGQAEGRIVPCDGDCTDATATERDSFEGETTLSPDRVGVVAVSEVTRTRTARIPVTFGDAENVTVVVGEESVNYQYAATLRDRDGDGRAILLFHTEHAGTDRTTASVLDADQRTAVDPIRESELPALVDPGNYPIAVYPGTNTTGDPADVGSLVVHEAPTVEPSPTETVTDAPTATAGTATAATATDVPETERPRTGTVTTGSDDGLFGGDAAGLVAVGFGVTLGVVGVGVLLGLFRS</sequence>
<accession>A0A1I6HZA8</accession>
<dbReference type="Pfam" id="PF25162">
    <property type="entry name" value="DUF7827"/>
    <property type="match status" value="1"/>
</dbReference>